<gene>
    <name evidence="1" type="ORF">FKM52_17430</name>
</gene>
<dbReference type="SUPFAM" id="SSF82171">
    <property type="entry name" value="DPP6 N-terminal domain-like"/>
    <property type="match status" value="1"/>
</dbReference>
<comment type="caution">
    <text evidence="1">The sequence shown here is derived from an EMBL/GenBank/DDBJ whole genome shotgun (WGS) entry which is preliminary data.</text>
</comment>
<dbReference type="Pfam" id="PF07676">
    <property type="entry name" value="PD40"/>
    <property type="match status" value="1"/>
</dbReference>
<accession>A0A506V4V8</accession>
<evidence type="ECO:0000313" key="2">
    <source>
        <dbReference type="Proteomes" id="UP000319523"/>
    </source>
</evidence>
<dbReference type="RefSeq" id="WP_141177426.1">
    <property type="nucleotide sequence ID" value="NZ_JBHUFX010000002.1"/>
</dbReference>
<dbReference type="InterPro" id="IPR022223">
    <property type="entry name" value="DUF3748"/>
</dbReference>
<proteinExistence type="predicted"/>
<dbReference type="OrthoDB" id="626010at2"/>
<dbReference type="InterPro" id="IPR011659">
    <property type="entry name" value="WD40"/>
</dbReference>
<keyword evidence="2" id="KW-1185">Reference proteome</keyword>
<sequence length="420" mass="46241">MKQLTFAPRHHQLTNINVWTADSQWLAYDVRPSGASFTGLTIERVNVASGATEILYQARDGAHVGVVTVSPDLPPRYVCIHGPEHPDASWRYDFHHRRGVIIQNGVAENLDACDITPPFTPGALRGGSHVHVFSPDGSRLSFTYNDHVMHEWDRREDLRNVGVAVPLHAVCPVKQHPREYDGSHFCVLVSRTTSAPQAGSDEINRAYEEGWVGNLGYQRPDGSRQRWALAFIGDTRAQDGTTVPEVYLVDLPESLSDYAQPGEAPLEGTATQLPAPPRGVRQRRLTFTHQRRYPGLATAPRHWLRSSPDGSEIAFLMRDDAGVVQLWSISPCGGEPRQITRGAGDMQSAFSWHPAGGSLAIVCDNSVMLCDSQSGEMRRLTPRSATPPVGDAVVFSPDGRHIAWMSVVDGYQQIFTVAVD</sequence>
<name>A0A506V4V8_9GAMM</name>
<evidence type="ECO:0000313" key="1">
    <source>
        <dbReference type="EMBL" id="TPW40698.1"/>
    </source>
</evidence>
<organism evidence="1 2">
    <name type="scientific">Mixta tenebrionis</name>
    <dbReference type="NCBI Taxonomy" id="2562439"/>
    <lineage>
        <taxon>Bacteria</taxon>
        <taxon>Pseudomonadati</taxon>
        <taxon>Pseudomonadota</taxon>
        <taxon>Gammaproteobacteria</taxon>
        <taxon>Enterobacterales</taxon>
        <taxon>Erwiniaceae</taxon>
        <taxon>Mixta</taxon>
    </lineage>
</organism>
<dbReference type="EMBL" id="VHQI01000012">
    <property type="protein sequence ID" value="TPW40698.1"/>
    <property type="molecule type" value="Genomic_DNA"/>
</dbReference>
<reference evidence="1 2" key="1">
    <citation type="submission" date="2019-06" db="EMBL/GenBank/DDBJ databases">
        <authorList>
            <person name="Yang Y."/>
        </authorList>
    </citation>
    <scope>NUCLEOTIDE SEQUENCE [LARGE SCALE GENOMIC DNA]</scope>
    <source>
        <strain evidence="1 2">BIT-26</strain>
    </source>
</reference>
<dbReference type="Gene3D" id="2.120.10.30">
    <property type="entry name" value="TolB, C-terminal domain"/>
    <property type="match status" value="1"/>
</dbReference>
<dbReference type="AlphaFoldDB" id="A0A506V4V8"/>
<dbReference type="InterPro" id="IPR011042">
    <property type="entry name" value="6-blade_b-propeller_TolB-like"/>
</dbReference>
<protein>
    <submittedName>
        <fullName evidence="1">DUF3748 domain-containing protein</fullName>
    </submittedName>
</protein>
<dbReference type="Proteomes" id="UP000319523">
    <property type="component" value="Unassembled WGS sequence"/>
</dbReference>
<dbReference type="Pfam" id="PF12566">
    <property type="entry name" value="DUF3748"/>
    <property type="match status" value="1"/>
</dbReference>